<dbReference type="eggNOG" id="COG1762">
    <property type="taxonomic scope" value="Bacteria"/>
</dbReference>
<dbReference type="InterPro" id="IPR051541">
    <property type="entry name" value="PTS_SugarTrans_NitroReg"/>
</dbReference>
<protein>
    <recommendedName>
        <fullName evidence="1">PTS EIIA type-2 domain-containing protein</fullName>
    </recommendedName>
</protein>
<dbReference type="SUPFAM" id="SSF55804">
    <property type="entry name" value="Phoshotransferase/anion transport protein"/>
    <property type="match status" value="1"/>
</dbReference>
<dbReference type="Proteomes" id="UP000050949">
    <property type="component" value="Unassembled WGS sequence"/>
</dbReference>
<dbReference type="PROSITE" id="PS51094">
    <property type="entry name" value="PTS_EIIA_TYPE_2"/>
    <property type="match status" value="1"/>
</dbReference>
<dbReference type="PATRIC" id="fig|1122147.4.peg.617"/>
<dbReference type="Pfam" id="PF00359">
    <property type="entry name" value="PTS_EIIA_2"/>
    <property type="match status" value="1"/>
</dbReference>
<reference evidence="2 3" key="1">
    <citation type="journal article" date="2015" name="Genome Announc.">
        <title>Expanding the biotechnology potential of lactobacilli through comparative genomics of 213 strains and associated genera.</title>
        <authorList>
            <person name="Sun Z."/>
            <person name="Harris H.M."/>
            <person name="McCann A."/>
            <person name="Guo C."/>
            <person name="Argimon S."/>
            <person name="Zhang W."/>
            <person name="Yang X."/>
            <person name="Jeffery I.B."/>
            <person name="Cooney J.C."/>
            <person name="Kagawa T.F."/>
            <person name="Liu W."/>
            <person name="Song Y."/>
            <person name="Salvetti E."/>
            <person name="Wrobel A."/>
            <person name="Rasinkangas P."/>
            <person name="Parkhill J."/>
            <person name="Rea M.C."/>
            <person name="O'Sullivan O."/>
            <person name="Ritari J."/>
            <person name="Douillard F.P."/>
            <person name="Paul Ross R."/>
            <person name="Yang R."/>
            <person name="Briner A.E."/>
            <person name="Felis G.E."/>
            <person name="de Vos W.M."/>
            <person name="Barrangou R."/>
            <person name="Klaenhammer T.R."/>
            <person name="Caufield P.W."/>
            <person name="Cui Y."/>
            <person name="Zhang H."/>
            <person name="O'Toole P.W."/>
        </authorList>
    </citation>
    <scope>NUCLEOTIDE SEQUENCE [LARGE SCALE GENOMIC DNA]</scope>
    <source>
        <strain evidence="2 3">DSM 16991</strain>
    </source>
</reference>
<dbReference type="EMBL" id="AZFW01000103">
    <property type="protein sequence ID" value="KRM25680.1"/>
    <property type="molecule type" value="Genomic_DNA"/>
</dbReference>
<evidence type="ECO:0000259" key="1">
    <source>
        <dbReference type="PROSITE" id="PS51094"/>
    </source>
</evidence>
<sequence>MGLISESLVFPEQTFANNEEALRFLAEKLNAAGKVHDDFFDAVWAREQKFPTGLPAGKINVAIPHADAKYVKESAIAVATLAKPIQFHNMALTDQELPVSLIMMLAIHEPHGQVQVLQNAMALFQDEKHLAQLLAEHDAHTLFADLDKTLAGISLDQ</sequence>
<dbReference type="CDD" id="cd00211">
    <property type="entry name" value="PTS_IIA_fru"/>
    <property type="match status" value="1"/>
</dbReference>
<dbReference type="GeneID" id="78509813"/>
<organism evidence="2 3">
    <name type="scientific">Schleiferilactobacillus harbinensis DSM 16991</name>
    <dbReference type="NCBI Taxonomy" id="1122147"/>
    <lineage>
        <taxon>Bacteria</taxon>
        <taxon>Bacillati</taxon>
        <taxon>Bacillota</taxon>
        <taxon>Bacilli</taxon>
        <taxon>Lactobacillales</taxon>
        <taxon>Lactobacillaceae</taxon>
        <taxon>Schleiferilactobacillus</taxon>
    </lineage>
</organism>
<dbReference type="PANTHER" id="PTHR47738:SF3">
    <property type="entry name" value="PHOSPHOTRANSFERASE SYSTEM MANNITOL_FRUCTOSE-SPECIFIC IIA DOMAIN CONTAINING PROTEIN"/>
    <property type="match status" value="1"/>
</dbReference>
<dbReference type="AlphaFoldDB" id="A0A0R1X6L4"/>
<dbReference type="PANTHER" id="PTHR47738">
    <property type="entry name" value="PTS SYSTEM FRUCTOSE-LIKE EIIA COMPONENT-RELATED"/>
    <property type="match status" value="1"/>
</dbReference>
<dbReference type="OrthoDB" id="370976at2"/>
<name>A0A0R1X6L4_9LACO</name>
<proteinExistence type="predicted"/>
<dbReference type="Gene3D" id="3.40.930.10">
    <property type="entry name" value="Mannitol-specific EII, Chain A"/>
    <property type="match status" value="1"/>
</dbReference>
<feature type="domain" description="PTS EIIA type-2" evidence="1">
    <location>
        <begin position="2"/>
        <end position="149"/>
    </location>
</feature>
<comment type="caution">
    <text evidence="2">The sequence shown here is derived from an EMBL/GenBank/DDBJ whole genome shotgun (WGS) entry which is preliminary data.</text>
</comment>
<evidence type="ECO:0000313" key="2">
    <source>
        <dbReference type="EMBL" id="KRM25680.1"/>
    </source>
</evidence>
<gene>
    <name evidence="2" type="ORF">FC91_GL000595</name>
</gene>
<dbReference type="InterPro" id="IPR002178">
    <property type="entry name" value="PTS_EIIA_type-2_dom"/>
</dbReference>
<dbReference type="RefSeq" id="WP_027829685.1">
    <property type="nucleotide sequence ID" value="NZ_AZFW01000103.1"/>
</dbReference>
<dbReference type="InterPro" id="IPR016152">
    <property type="entry name" value="PTrfase/Anion_transptr"/>
</dbReference>
<evidence type="ECO:0000313" key="3">
    <source>
        <dbReference type="Proteomes" id="UP000050949"/>
    </source>
</evidence>
<accession>A0A0R1X6L4</accession>